<evidence type="ECO:0000256" key="2">
    <source>
        <dbReference type="ARBA" id="ARBA00007375"/>
    </source>
</evidence>
<dbReference type="Pfam" id="PF07947">
    <property type="entry name" value="YhhN"/>
    <property type="match status" value="1"/>
</dbReference>
<dbReference type="OrthoDB" id="1189518at2"/>
<name>A0A7J5AMI8_9FLAO</name>
<keyword evidence="4 6" id="KW-1133">Transmembrane helix</keyword>
<organism evidence="7 8">
    <name type="scientific">Tenacibaculum aiptasiae</name>
    <dbReference type="NCBI Taxonomy" id="426481"/>
    <lineage>
        <taxon>Bacteria</taxon>
        <taxon>Pseudomonadati</taxon>
        <taxon>Bacteroidota</taxon>
        <taxon>Flavobacteriia</taxon>
        <taxon>Flavobacteriales</taxon>
        <taxon>Flavobacteriaceae</taxon>
        <taxon>Tenacibaculum</taxon>
    </lineage>
</organism>
<evidence type="ECO:0000256" key="1">
    <source>
        <dbReference type="ARBA" id="ARBA00004141"/>
    </source>
</evidence>
<evidence type="ECO:0000313" key="7">
    <source>
        <dbReference type="EMBL" id="KAB1158678.1"/>
    </source>
</evidence>
<keyword evidence="3 6" id="KW-0812">Transmembrane</keyword>
<gene>
    <name evidence="7" type="ORF">F7018_08655</name>
</gene>
<feature type="transmembrane region" description="Helical" evidence="6">
    <location>
        <begin position="60"/>
        <end position="79"/>
    </location>
</feature>
<reference evidence="7 8" key="1">
    <citation type="submission" date="2019-09" db="EMBL/GenBank/DDBJ databases">
        <authorList>
            <person name="Cao W.R."/>
        </authorList>
    </citation>
    <scope>NUCLEOTIDE SEQUENCE [LARGE SCALE GENOMIC DNA]</scope>
    <source>
        <strain evidence="8">a4</strain>
    </source>
</reference>
<dbReference type="Proteomes" id="UP000467305">
    <property type="component" value="Unassembled WGS sequence"/>
</dbReference>
<comment type="similarity">
    <text evidence="2">Belongs to the TMEM86 family.</text>
</comment>
<feature type="transmembrane region" description="Helical" evidence="6">
    <location>
        <begin position="110"/>
        <end position="127"/>
    </location>
</feature>
<sequence>MLSESKIIRVVISCFFILCILKLKLVIFKFYMPQKINLYSVAYFLACIVSLFFIDTGNSITEMIIKIFSLMFLSFLYLSSSKKINYFYLLVLMNSIASDTFLIFDDAFMMLGIYLLLANRFLYIILSRRALFRTKPKMLLIYVIPSLLLFTTIFVLLKPYLQEISISFILLGITSAIIIGLSFFNYLNEMNKRSKFFLFGVLLIVTADVLIAFNKFLDYNMIYVIVYTTMYYVARYLICVSMIERKKISR</sequence>
<feature type="transmembrane region" description="Helical" evidence="6">
    <location>
        <begin position="86"/>
        <end position="104"/>
    </location>
</feature>
<dbReference type="RefSeq" id="WP_150899645.1">
    <property type="nucleotide sequence ID" value="NZ_WAAU01000012.1"/>
</dbReference>
<evidence type="ECO:0000256" key="6">
    <source>
        <dbReference type="SAM" id="Phobius"/>
    </source>
</evidence>
<dbReference type="GO" id="GO:0016020">
    <property type="term" value="C:membrane"/>
    <property type="evidence" value="ECO:0007669"/>
    <property type="project" value="UniProtKB-SubCell"/>
</dbReference>
<feature type="transmembrane region" description="Helical" evidence="6">
    <location>
        <begin position="36"/>
        <end position="54"/>
    </location>
</feature>
<proteinExistence type="inferred from homology"/>
<feature type="transmembrane region" description="Helical" evidence="6">
    <location>
        <begin position="164"/>
        <end position="184"/>
    </location>
</feature>
<keyword evidence="8" id="KW-1185">Reference proteome</keyword>
<dbReference type="EMBL" id="WAAU01000012">
    <property type="protein sequence ID" value="KAB1158678.1"/>
    <property type="molecule type" value="Genomic_DNA"/>
</dbReference>
<keyword evidence="5 6" id="KW-0472">Membrane</keyword>
<evidence type="ECO:0000313" key="8">
    <source>
        <dbReference type="Proteomes" id="UP000467305"/>
    </source>
</evidence>
<comment type="caution">
    <text evidence="7">The sequence shown here is derived from an EMBL/GenBank/DDBJ whole genome shotgun (WGS) entry which is preliminary data.</text>
</comment>
<feature type="transmembrane region" description="Helical" evidence="6">
    <location>
        <begin position="139"/>
        <end position="158"/>
    </location>
</feature>
<evidence type="ECO:0008006" key="9">
    <source>
        <dbReference type="Google" id="ProtNLM"/>
    </source>
</evidence>
<evidence type="ECO:0000256" key="5">
    <source>
        <dbReference type="ARBA" id="ARBA00023136"/>
    </source>
</evidence>
<protein>
    <recommendedName>
        <fullName evidence="9">Lysoplasmalogenase</fullName>
    </recommendedName>
</protein>
<accession>A0A7J5AMI8</accession>
<dbReference type="AlphaFoldDB" id="A0A7J5AMI8"/>
<feature type="transmembrane region" description="Helical" evidence="6">
    <location>
        <begin position="222"/>
        <end position="243"/>
    </location>
</feature>
<feature type="transmembrane region" description="Helical" evidence="6">
    <location>
        <begin position="6"/>
        <end position="24"/>
    </location>
</feature>
<feature type="transmembrane region" description="Helical" evidence="6">
    <location>
        <begin position="196"/>
        <end position="216"/>
    </location>
</feature>
<evidence type="ECO:0000256" key="3">
    <source>
        <dbReference type="ARBA" id="ARBA00022692"/>
    </source>
</evidence>
<evidence type="ECO:0000256" key="4">
    <source>
        <dbReference type="ARBA" id="ARBA00022989"/>
    </source>
</evidence>
<comment type="subcellular location">
    <subcellularLocation>
        <location evidence="1">Membrane</location>
        <topology evidence="1">Multi-pass membrane protein</topology>
    </subcellularLocation>
</comment>
<dbReference type="InterPro" id="IPR012506">
    <property type="entry name" value="TMEM86B-like"/>
</dbReference>